<dbReference type="Pfam" id="PF08818">
    <property type="entry name" value="DUF1801"/>
    <property type="match status" value="1"/>
</dbReference>
<sequence>MKKPERDRALALRALVLRVAEAEGIAVEETLKWGEPAYLPGPGGTTVRIGPDRAGDHVKLLVNCRTSLVEDWRAMFGDRLAFEGSRAVRIPADGAVDEPALEICVAMALSYHRDKRAGAATGRKVAHG</sequence>
<dbReference type="Proteomes" id="UP000215377">
    <property type="component" value="Unassembled WGS sequence"/>
</dbReference>
<name>A0A225NHW3_9RHOB</name>
<organism evidence="2 3">
    <name type="scientific">Marinibacterium profundimaris</name>
    <dbReference type="NCBI Taxonomy" id="1679460"/>
    <lineage>
        <taxon>Bacteria</taxon>
        <taxon>Pseudomonadati</taxon>
        <taxon>Pseudomonadota</taxon>
        <taxon>Alphaproteobacteria</taxon>
        <taxon>Rhodobacterales</taxon>
        <taxon>Paracoccaceae</taxon>
        <taxon>Marinibacterium</taxon>
    </lineage>
</organism>
<accession>A0A225NHW3</accession>
<protein>
    <recommendedName>
        <fullName evidence="1">YdhG-like domain-containing protein</fullName>
    </recommendedName>
</protein>
<comment type="caution">
    <text evidence="2">The sequence shown here is derived from an EMBL/GenBank/DDBJ whole genome shotgun (WGS) entry which is preliminary data.</text>
</comment>
<keyword evidence="3" id="KW-1185">Reference proteome</keyword>
<dbReference type="EMBL" id="AQQR01000005">
    <property type="protein sequence ID" value="OWU73032.1"/>
    <property type="molecule type" value="Genomic_DNA"/>
</dbReference>
<dbReference type="AlphaFoldDB" id="A0A225NHW3"/>
<evidence type="ECO:0000313" key="2">
    <source>
        <dbReference type="EMBL" id="OWU73032.1"/>
    </source>
</evidence>
<gene>
    <name evidence="2" type="ORF">ATO3_14510</name>
</gene>
<proteinExistence type="predicted"/>
<reference evidence="2 3" key="1">
    <citation type="submission" date="2013-04" db="EMBL/GenBank/DDBJ databases">
        <title>Oceanicola sp. 22II1-22F33 Genome Sequencing.</title>
        <authorList>
            <person name="Lai Q."/>
            <person name="Li G."/>
            <person name="Shao Z."/>
        </authorList>
    </citation>
    <scope>NUCLEOTIDE SEQUENCE [LARGE SCALE GENOMIC DNA]</scope>
    <source>
        <strain evidence="2 3">22II1-22F33</strain>
    </source>
</reference>
<feature type="domain" description="YdhG-like" evidence="1">
    <location>
        <begin position="6"/>
        <end position="108"/>
    </location>
</feature>
<dbReference type="SUPFAM" id="SSF159888">
    <property type="entry name" value="YdhG-like"/>
    <property type="match status" value="1"/>
</dbReference>
<evidence type="ECO:0000259" key="1">
    <source>
        <dbReference type="Pfam" id="PF08818"/>
    </source>
</evidence>
<dbReference type="InterPro" id="IPR014922">
    <property type="entry name" value="YdhG-like"/>
</dbReference>
<evidence type="ECO:0000313" key="3">
    <source>
        <dbReference type="Proteomes" id="UP000215377"/>
    </source>
</evidence>